<keyword evidence="2" id="KW-0812">Transmembrane</keyword>
<accession>A0ABP8Z6V4</accession>
<feature type="compositionally biased region" description="Basic and acidic residues" evidence="1">
    <location>
        <begin position="104"/>
        <end position="113"/>
    </location>
</feature>
<dbReference type="EMBL" id="BAABIE010000007">
    <property type="protein sequence ID" value="GAA4748116.1"/>
    <property type="molecule type" value="Genomic_DNA"/>
</dbReference>
<name>A0ABP8Z6V4_9ACTN</name>
<comment type="caution">
    <text evidence="3">The sequence shown here is derived from an EMBL/GenBank/DDBJ whole genome shotgun (WGS) entry which is preliminary data.</text>
</comment>
<feature type="compositionally biased region" description="Basic and acidic residues" evidence="1">
    <location>
        <begin position="124"/>
        <end position="138"/>
    </location>
</feature>
<organism evidence="3 4">
    <name type="scientific">Gordonia alkaliphila</name>
    <dbReference type="NCBI Taxonomy" id="1053547"/>
    <lineage>
        <taxon>Bacteria</taxon>
        <taxon>Bacillati</taxon>
        <taxon>Actinomycetota</taxon>
        <taxon>Actinomycetes</taxon>
        <taxon>Mycobacteriales</taxon>
        <taxon>Gordoniaceae</taxon>
        <taxon>Gordonia</taxon>
    </lineage>
</organism>
<feature type="transmembrane region" description="Helical" evidence="2">
    <location>
        <begin position="74"/>
        <end position="94"/>
    </location>
</feature>
<dbReference type="RefSeq" id="WP_345313218.1">
    <property type="nucleotide sequence ID" value="NZ_BAABIE010000007.1"/>
</dbReference>
<evidence type="ECO:0000256" key="1">
    <source>
        <dbReference type="SAM" id="MobiDB-lite"/>
    </source>
</evidence>
<feature type="region of interest" description="Disordered" evidence="1">
    <location>
        <begin position="102"/>
        <end position="138"/>
    </location>
</feature>
<keyword evidence="2" id="KW-1133">Transmembrane helix</keyword>
<reference evidence="4" key="1">
    <citation type="journal article" date="2019" name="Int. J. Syst. Evol. Microbiol.">
        <title>The Global Catalogue of Microorganisms (GCM) 10K type strain sequencing project: providing services to taxonomists for standard genome sequencing and annotation.</title>
        <authorList>
            <consortium name="The Broad Institute Genomics Platform"/>
            <consortium name="The Broad Institute Genome Sequencing Center for Infectious Disease"/>
            <person name="Wu L."/>
            <person name="Ma J."/>
        </authorList>
    </citation>
    <scope>NUCLEOTIDE SEQUENCE [LARGE SCALE GENOMIC DNA]</scope>
    <source>
        <strain evidence="4">JCM 18077</strain>
    </source>
</reference>
<dbReference type="Proteomes" id="UP001500822">
    <property type="component" value="Unassembled WGS sequence"/>
</dbReference>
<evidence type="ECO:0000313" key="3">
    <source>
        <dbReference type="EMBL" id="GAA4748116.1"/>
    </source>
</evidence>
<proteinExistence type="predicted"/>
<sequence>MTTAPRPRHNEPTPGMDARRRAEPRAGRRSQSRRLPADVVRPAKTAGALGFVLLLATLGLVGATIAASVADWVLWPWVLATVVVGVGALLCLAVSRMTLTAHAGSDRAEHDPLVPEVTSEEAAEYERHHPHPGTDDRR</sequence>
<evidence type="ECO:0000313" key="4">
    <source>
        <dbReference type="Proteomes" id="UP001500822"/>
    </source>
</evidence>
<keyword evidence="2" id="KW-0472">Membrane</keyword>
<feature type="region of interest" description="Disordered" evidence="1">
    <location>
        <begin position="1"/>
        <end position="39"/>
    </location>
</feature>
<evidence type="ECO:0000256" key="2">
    <source>
        <dbReference type="SAM" id="Phobius"/>
    </source>
</evidence>
<feature type="compositionally biased region" description="Basic and acidic residues" evidence="1">
    <location>
        <begin position="17"/>
        <end position="26"/>
    </location>
</feature>
<protein>
    <submittedName>
        <fullName evidence="3">Uncharacterized protein</fullName>
    </submittedName>
</protein>
<keyword evidence="4" id="KW-1185">Reference proteome</keyword>
<gene>
    <name evidence="3" type="ORF">GCM10023217_17720</name>
</gene>
<feature type="transmembrane region" description="Helical" evidence="2">
    <location>
        <begin position="48"/>
        <end position="68"/>
    </location>
</feature>